<evidence type="ECO:0000256" key="1">
    <source>
        <dbReference type="ARBA" id="ARBA00001946"/>
    </source>
</evidence>
<evidence type="ECO:0000256" key="5">
    <source>
        <dbReference type="ARBA" id="ARBA00022598"/>
    </source>
</evidence>
<dbReference type="AlphaFoldDB" id="A0AAU7LW06"/>
<dbReference type="Gene3D" id="3.40.50.880">
    <property type="match status" value="1"/>
</dbReference>
<feature type="domain" description="CobB/CobQ-like glutamine amidotransferase" evidence="11">
    <location>
        <begin position="246"/>
        <end position="430"/>
    </location>
</feature>
<comment type="similarity">
    <text evidence="3">Belongs to the CobB/CobQ family. CobQ subfamily.</text>
</comment>
<evidence type="ECO:0000259" key="11">
    <source>
        <dbReference type="Pfam" id="PF07685"/>
    </source>
</evidence>
<dbReference type="EMBL" id="CP157675">
    <property type="protein sequence ID" value="XBP71824.1"/>
    <property type="molecule type" value="Genomic_DNA"/>
</dbReference>
<keyword evidence="4" id="KW-0169">Cobalamin biosynthesis</keyword>
<dbReference type="NCBIfam" id="TIGR00379">
    <property type="entry name" value="cobB"/>
    <property type="match status" value="1"/>
</dbReference>
<dbReference type="RefSeq" id="WP_349281172.1">
    <property type="nucleotide sequence ID" value="NZ_CBCSCU010000004.1"/>
</dbReference>
<keyword evidence="9" id="KW-0315">Glutamine amidotransferase</keyword>
<dbReference type="PANTHER" id="PTHR43873">
    <property type="entry name" value="COBYRINATE A,C-DIAMIDE SYNTHASE"/>
    <property type="match status" value="1"/>
</dbReference>
<comment type="cofactor">
    <cofactor evidence="1">
        <name>Mg(2+)</name>
        <dbReference type="ChEBI" id="CHEBI:18420"/>
    </cofactor>
</comment>
<dbReference type="InterPro" id="IPR002586">
    <property type="entry name" value="CobQ/CobB/MinD/ParA_Nub-bd_dom"/>
</dbReference>
<name>A0AAU7LW06_9BURK</name>
<evidence type="ECO:0000256" key="9">
    <source>
        <dbReference type="ARBA" id="ARBA00022962"/>
    </source>
</evidence>
<protein>
    <submittedName>
        <fullName evidence="12">Cobyrinate a,c-diamide synthase</fullName>
    </submittedName>
</protein>
<keyword evidence="5" id="KW-0436">Ligase</keyword>
<dbReference type="InterPro" id="IPR027417">
    <property type="entry name" value="P-loop_NTPase"/>
</dbReference>
<dbReference type="InterPro" id="IPR011698">
    <property type="entry name" value="GATase_3"/>
</dbReference>
<organism evidence="12">
    <name type="scientific">Polaromonas hydrogenivorans</name>
    <dbReference type="NCBI Taxonomy" id="335476"/>
    <lineage>
        <taxon>Bacteria</taxon>
        <taxon>Pseudomonadati</taxon>
        <taxon>Pseudomonadota</taxon>
        <taxon>Betaproteobacteria</taxon>
        <taxon>Burkholderiales</taxon>
        <taxon>Comamonadaceae</taxon>
        <taxon>Polaromonas</taxon>
    </lineage>
</organism>
<dbReference type="GO" id="GO:0009236">
    <property type="term" value="P:cobalamin biosynthetic process"/>
    <property type="evidence" value="ECO:0007669"/>
    <property type="project" value="UniProtKB-KW"/>
</dbReference>
<dbReference type="InterPro" id="IPR029062">
    <property type="entry name" value="Class_I_gatase-like"/>
</dbReference>
<evidence type="ECO:0000256" key="6">
    <source>
        <dbReference type="ARBA" id="ARBA00022741"/>
    </source>
</evidence>
<dbReference type="PROSITE" id="PS51274">
    <property type="entry name" value="GATASE_COBBQ"/>
    <property type="match status" value="1"/>
</dbReference>
<accession>A0AAU7LW06</accession>
<dbReference type="SUPFAM" id="SSF52540">
    <property type="entry name" value="P-loop containing nucleoside triphosphate hydrolases"/>
    <property type="match status" value="1"/>
</dbReference>
<evidence type="ECO:0000256" key="4">
    <source>
        <dbReference type="ARBA" id="ARBA00022573"/>
    </source>
</evidence>
<dbReference type="Pfam" id="PF07685">
    <property type="entry name" value="GATase_3"/>
    <property type="match status" value="1"/>
</dbReference>
<dbReference type="GO" id="GO:0005524">
    <property type="term" value="F:ATP binding"/>
    <property type="evidence" value="ECO:0007669"/>
    <property type="project" value="UniProtKB-KW"/>
</dbReference>
<evidence type="ECO:0000259" key="10">
    <source>
        <dbReference type="Pfam" id="PF01656"/>
    </source>
</evidence>
<evidence type="ECO:0000256" key="8">
    <source>
        <dbReference type="ARBA" id="ARBA00022842"/>
    </source>
</evidence>
<keyword evidence="7" id="KW-0067">ATP-binding</keyword>
<proteinExistence type="inferred from homology"/>
<evidence type="ECO:0000256" key="7">
    <source>
        <dbReference type="ARBA" id="ARBA00022840"/>
    </source>
</evidence>
<keyword evidence="8" id="KW-0460">Magnesium</keyword>
<evidence type="ECO:0000256" key="3">
    <source>
        <dbReference type="ARBA" id="ARBA00006205"/>
    </source>
</evidence>
<dbReference type="Gene3D" id="3.40.50.300">
    <property type="entry name" value="P-loop containing nucleotide triphosphate hydrolases"/>
    <property type="match status" value="1"/>
</dbReference>
<dbReference type="Pfam" id="PF01656">
    <property type="entry name" value="CbiA"/>
    <property type="match status" value="1"/>
</dbReference>
<comment type="pathway">
    <text evidence="2">Cofactor biosynthesis; adenosylcobalamin biosynthesis.</text>
</comment>
<dbReference type="NCBIfam" id="NF002204">
    <property type="entry name" value="PRK01077.1"/>
    <property type="match status" value="1"/>
</dbReference>
<dbReference type="CDD" id="cd03130">
    <property type="entry name" value="GATase1_CobB"/>
    <property type="match status" value="1"/>
</dbReference>
<sequence length="444" mass="47032">MARCPAILIAAPASGQGKTTVACALARLHVRQGRRVRVFKCGPDFLDPYWLTLASGAAVHQLDLWMTGEADCAQRLHDAALQADLIIVEGVMGLFDGQPSAADLAQRFGLKVVAVIDASAMAGTFGALAWGLQHYREGLSFAGVLANRVASPGHAVMLEDSLRDPAQWLGALTRNEALTLPERHLGLVMDHELGDAMQRLDAAADALAQTRLGQMTADDLQAWAVDFEGSDAAGQDFAAGALQGRTIAVARDAAFCFLYAANIDCLQAMGAELVYFSPLQDSALPPCDALWLPGGYPELHAQTLAANAAMKSSITRLVQAGKPVWAECGGMMALFDQLANIEGSIFPMWGILPGSVTMQKRLAALGPQQLEVAGGMLRGHTFHYSTCATPLQAASSTRAAPGRTLRGEGEALYVSGSVKASYFHAWFASSPGAAARLFLKEDHD</sequence>
<dbReference type="GO" id="GO:0042242">
    <property type="term" value="F:cobyrinic acid a,c-diamide synthase activity"/>
    <property type="evidence" value="ECO:0007669"/>
    <property type="project" value="InterPro"/>
</dbReference>
<gene>
    <name evidence="12" type="ORF">ABLV49_08535</name>
</gene>
<dbReference type="PANTHER" id="PTHR43873:SF1">
    <property type="entry name" value="COBYRINATE A,C-DIAMIDE SYNTHASE"/>
    <property type="match status" value="1"/>
</dbReference>
<feature type="domain" description="CobQ/CobB/MinD/ParA nucleotide binding" evidence="10">
    <location>
        <begin position="7"/>
        <end position="185"/>
    </location>
</feature>
<dbReference type="SUPFAM" id="SSF52317">
    <property type="entry name" value="Class I glutamine amidotransferase-like"/>
    <property type="match status" value="1"/>
</dbReference>
<dbReference type="InterPro" id="IPR004484">
    <property type="entry name" value="CbiA/CobB_synth"/>
</dbReference>
<keyword evidence="6" id="KW-0547">Nucleotide-binding</keyword>
<evidence type="ECO:0000313" key="12">
    <source>
        <dbReference type="EMBL" id="XBP71824.1"/>
    </source>
</evidence>
<evidence type="ECO:0000256" key="2">
    <source>
        <dbReference type="ARBA" id="ARBA00004953"/>
    </source>
</evidence>
<reference evidence="12" key="1">
    <citation type="submission" date="2024-05" db="EMBL/GenBank/DDBJ databases">
        <authorList>
            <person name="Bunk B."/>
            <person name="Swiderski J."/>
            <person name="Sproer C."/>
            <person name="Thiel V."/>
        </authorList>
    </citation>
    <scope>NUCLEOTIDE SEQUENCE</scope>
    <source>
        <strain evidence="12">DSM 17735</strain>
    </source>
</reference>